<dbReference type="AlphaFoldDB" id="A0A4C1VVR2"/>
<organism evidence="1 2">
    <name type="scientific">Eumeta variegata</name>
    <name type="common">Bagworm moth</name>
    <name type="synonym">Eumeta japonica</name>
    <dbReference type="NCBI Taxonomy" id="151549"/>
    <lineage>
        <taxon>Eukaryota</taxon>
        <taxon>Metazoa</taxon>
        <taxon>Ecdysozoa</taxon>
        <taxon>Arthropoda</taxon>
        <taxon>Hexapoda</taxon>
        <taxon>Insecta</taxon>
        <taxon>Pterygota</taxon>
        <taxon>Neoptera</taxon>
        <taxon>Endopterygota</taxon>
        <taxon>Lepidoptera</taxon>
        <taxon>Glossata</taxon>
        <taxon>Ditrysia</taxon>
        <taxon>Tineoidea</taxon>
        <taxon>Psychidae</taxon>
        <taxon>Oiketicinae</taxon>
        <taxon>Eumeta</taxon>
    </lineage>
</organism>
<dbReference type="Proteomes" id="UP000299102">
    <property type="component" value="Unassembled WGS sequence"/>
</dbReference>
<keyword evidence="2" id="KW-1185">Reference proteome</keyword>
<sequence>MKRKFFEDKVRIIKRKGSRTARSFSAAEARERLASVSLTLTEFLPAGGRRVTAAARARPERSALAPEMSTAVIAFAPARPSHGNRYIMPRPAACAQFECAGGVRPSPVAYLSCRYRNVSLERLDFVVARPPLHAPLNVARS</sequence>
<name>A0A4C1VVR2_EUMVA</name>
<reference evidence="1 2" key="1">
    <citation type="journal article" date="2019" name="Commun. Biol.">
        <title>The bagworm genome reveals a unique fibroin gene that provides high tensile strength.</title>
        <authorList>
            <person name="Kono N."/>
            <person name="Nakamura H."/>
            <person name="Ohtoshi R."/>
            <person name="Tomita M."/>
            <person name="Numata K."/>
            <person name="Arakawa K."/>
        </authorList>
    </citation>
    <scope>NUCLEOTIDE SEQUENCE [LARGE SCALE GENOMIC DNA]</scope>
</reference>
<evidence type="ECO:0000313" key="2">
    <source>
        <dbReference type="Proteomes" id="UP000299102"/>
    </source>
</evidence>
<dbReference type="EMBL" id="BGZK01000433">
    <property type="protein sequence ID" value="GBP43326.1"/>
    <property type="molecule type" value="Genomic_DNA"/>
</dbReference>
<gene>
    <name evidence="1" type="ORF">EVAR_31210_1</name>
</gene>
<protein>
    <submittedName>
        <fullName evidence="1">Uncharacterized protein</fullName>
    </submittedName>
</protein>
<accession>A0A4C1VVR2</accession>
<comment type="caution">
    <text evidence="1">The sequence shown here is derived from an EMBL/GenBank/DDBJ whole genome shotgun (WGS) entry which is preliminary data.</text>
</comment>
<proteinExistence type="predicted"/>
<evidence type="ECO:0000313" key="1">
    <source>
        <dbReference type="EMBL" id="GBP43326.1"/>
    </source>
</evidence>